<keyword evidence="3" id="KW-1185">Reference proteome</keyword>
<dbReference type="Proteomes" id="UP000324222">
    <property type="component" value="Unassembled WGS sequence"/>
</dbReference>
<dbReference type="AlphaFoldDB" id="A0A5B7HW34"/>
<reference evidence="2 3" key="1">
    <citation type="submission" date="2019-05" db="EMBL/GenBank/DDBJ databases">
        <title>Another draft genome of Portunus trituberculatus and its Hox gene families provides insights of decapod evolution.</title>
        <authorList>
            <person name="Jeong J.-H."/>
            <person name="Song I."/>
            <person name="Kim S."/>
            <person name="Choi T."/>
            <person name="Kim D."/>
            <person name="Ryu S."/>
            <person name="Kim W."/>
        </authorList>
    </citation>
    <scope>NUCLEOTIDE SEQUENCE [LARGE SCALE GENOMIC DNA]</scope>
    <source>
        <tissue evidence="2">Muscle</tissue>
    </source>
</reference>
<accession>A0A5B7HW34</accession>
<sequence length="98" mass="11118">MGSHDPRPGRHYRFSSGQCASTWSSYSALPSPSSSPPSEFMGLAPRSPEERVMTPAGRLPLPSVPDVFVIFYIQIYEFNNILFEAFHRVEIERKVLKM</sequence>
<comment type="caution">
    <text evidence="2">The sequence shown here is derived from an EMBL/GenBank/DDBJ whole genome shotgun (WGS) entry which is preliminary data.</text>
</comment>
<proteinExistence type="predicted"/>
<gene>
    <name evidence="2" type="ORF">E2C01_068282</name>
</gene>
<organism evidence="2 3">
    <name type="scientific">Portunus trituberculatus</name>
    <name type="common">Swimming crab</name>
    <name type="synonym">Neptunus trituberculatus</name>
    <dbReference type="NCBI Taxonomy" id="210409"/>
    <lineage>
        <taxon>Eukaryota</taxon>
        <taxon>Metazoa</taxon>
        <taxon>Ecdysozoa</taxon>
        <taxon>Arthropoda</taxon>
        <taxon>Crustacea</taxon>
        <taxon>Multicrustacea</taxon>
        <taxon>Malacostraca</taxon>
        <taxon>Eumalacostraca</taxon>
        <taxon>Eucarida</taxon>
        <taxon>Decapoda</taxon>
        <taxon>Pleocyemata</taxon>
        <taxon>Brachyura</taxon>
        <taxon>Eubrachyura</taxon>
        <taxon>Portunoidea</taxon>
        <taxon>Portunidae</taxon>
        <taxon>Portuninae</taxon>
        <taxon>Portunus</taxon>
    </lineage>
</organism>
<protein>
    <submittedName>
        <fullName evidence="2">Uncharacterized protein</fullName>
    </submittedName>
</protein>
<evidence type="ECO:0000256" key="1">
    <source>
        <dbReference type="SAM" id="MobiDB-lite"/>
    </source>
</evidence>
<feature type="region of interest" description="Disordered" evidence="1">
    <location>
        <begin position="22"/>
        <end position="47"/>
    </location>
</feature>
<evidence type="ECO:0000313" key="2">
    <source>
        <dbReference type="EMBL" id="MPC73939.1"/>
    </source>
</evidence>
<feature type="compositionally biased region" description="Low complexity" evidence="1">
    <location>
        <begin position="22"/>
        <end position="38"/>
    </location>
</feature>
<evidence type="ECO:0000313" key="3">
    <source>
        <dbReference type="Proteomes" id="UP000324222"/>
    </source>
</evidence>
<name>A0A5B7HW34_PORTR</name>
<dbReference type="EMBL" id="VSRR010037874">
    <property type="protein sequence ID" value="MPC73939.1"/>
    <property type="molecule type" value="Genomic_DNA"/>
</dbReference>